<name>A0A0N7M0R2_9RHOB</name>
<keyword evidence="3" id="KW-1185">Reference proteome</keyword>
<sequence>MTQSDTHLSWAVAFHQRFVGEPARAGLLIGHLAFNTIALILASVQIWRPGGQFRNHKTLGQLCVGSFALSMVCAGLLNSELHAVKSYGL</sequence>
<gene>
    <name evidence="2" type="ORF">TRN7648_03352</name>
</gene>
<keyword evidence="1" id="KW-1133">Transmembrane helix</keyword>
<dbReference type="RefSeq" id="WP_058248794.1">
    <property type="nucleotide sequence ID" value="NZ_CYSE01000007.1"/>
</dbReference>
<organism evidence="2 3">
    <name type="scientific">Tropicibacter naphthalenivorans</name>
    <dbReference type="NCBI Taxonomy" id="441103"/>
    <lineage>
        <taxon>Bacteria</taxon>
        <taxon>Pseudomonadati</taxon>
        <taxon>Pseudomonadota</taxon>
        <taxon>Alphaproteobacteria</taxon>
        <taxon>Rhodobacterales</taxon>
        <taxon>Roseobacteraceae</taxon>
        <taxon>Tropicibacter</taxon>
    </lineage>
</organism>
<dbReference type="Proteomes" id="UP000054935">
    <property type="component" value="Unassembled WGS sequence"/>
</dbReference>
<proteinExistence type="predicted"/>
<evidence type="ECO:0000256" key="1">
    <source>
        <dbReference type="SAM" id="Phobius"/>
    </source>
</evidence>
<reference evidence="2 3" key="1">
    <citation type="submission" date="2015-09" db="EMBL/GenBank/DDBJ databases">
        <authorList>
            <consortium name="Swine Surveillance"/>
        </authorList>
    </citation>
    <scope>NUCLEOTIDE SEQUENCE [LARGE SCALE GENOMIC DNA]</scope>
    <source>
        <strain evidence="2 3">CECT 7648</strain>
    </source>
</reference>
<dbReference type="AlphaFoldDB" id="A0A0N7M0R2"/>
<keyword evidence="1" id="KW-0812">Transmembrane</keyword>
<accession>A0A0N7M0R2</accession>
<keyword evidence="1" id="KW-0472">Membrane</keyword>
<evidence type="ECO:0000313" key="2">
    <source>
        <dbReference type="EMBL" id="CUH81177.1"/>
    </source>
</evidence>
<evidence type="ECO:0000313" key="3">
    <source>
        <dbReference type="Proteomes" id="UP000054935"/>
    </source>
</evidence>
<dbReference type="EMBL" id="CYSE01000007">
    <property type="protein sequence ID" value="CUH81177.1"/>
    <property type="molecule type" value="Genomic_DNA"/>
</dbReference>
<feature type="transmembrane region" description="Helical" evidence="1">
    <location>
        <begin position="25"/>
        <end position="47"/>
    </location>
</feature>
<protein>
    <submittedName>
        <fullName evidence="2">Uncharacterized protein</fullName>
    </submittedName>
</protein>